<organism evidence="1 2">
    <name type="scientific">Camellia lanceoleosa</name>
    <dbReference type="NCBI Taxonomy" id="1840588"/>
    <lineage>
        <taxon>Eukaryota</taxon>
        <taxon>Viridiplantae</taxon>
        <taxon>Streptophyta</taxon>
        <taxon>Embryophyta</taxon>
        <taxon>Tracheophyta</taxon>
        <taxon>Spermatophyta</taxon>
        <taxon>Magnoliopsida</taxon>
        <taxon>eudicotyledons</taxon>
        <taxon>Gunneridae</taxon>
        <taxon>Pentapetalae</taxon>
        <taxon>asterids</taxon>
        <taxon>Ericales</taxon>
        <taxon>Theaceae</taxon>
        <taxon>Camellia</taxon>
    </lineage>
</organism>
<dbReference type="EMBL" id="CM045767">
    <property type="protein sequence ID" value="KAI7998632.1"/>
    <property type="molecule type" value="Genomic_DNA"/>
</dbReference>
<dbReference type="Proteomes" id="UP001060215">
    <property type="component" value="Chromosome 10"/>
</dbReference>
<evidence type="ECO:0000313" key="2">
    <source>
        <dbReference type="Proteomes" id="UP001060215"/>
    </source>
</evidence>
<reference evidence="1 2" key="1">
    <citation type="journal article" date="2022" name="Plant J.">
        <title>Chromosome-level genome of Camellia lanceoleosa provides a valuable resource for understanding genome evolution and self-incompatibility.</title>
        <authorList>
            <person name="Gong W."/>
            <person name="Xiao S."/>
            <person name="Wang L."/>
            <person name="Liao Z."/>
            <person name="Chang Y."/>
            <person name="Mo W."/>
            <person name="Hu G."/>
            <person name="Li W."/>
            <person name="Zhao G."/>
            <person name="Zhu H."/>
            <person name="Hu X."/>
            <person name="Ji K."/>
            <person name="Xiang X."/>
            <person name="Song Q."/>
            <person name="Yuan D."/>
            <person name="Jin S."/>
            <person name="Zhang L."/>
        </authorList>
    </citation>
    <scope>NUCLEOTIDE SEQUENCE [LARGE SCALE GENOMIC DNA]</scope>
    <source>
        <strain evidence="1">SQ_2022a</strain>
    </source>
</reference>
<evidence type="ECO:0000313" key="1">
    <source>
        <dbReference type="EMBL" id="KAI7998632.1"/>
    </source>
</evidence>
<keyword evidence="2" id="KW-1185">Reference proteome</keyword>
<protein>
    <submittedName>
        <fullName evidence="1">Receptor-like protein EIX2</fullName>
    </submittedName>
</protein>
<name>A0ACC0GDY6_9ERIC</name>
<comment type="caution">
    <text evidence="1">The sequence shown here is derived from an EMBL/GenBank/DDBJ whole genome shotgun (WGS) entry which is preliminary data.</text>
</comment>
<sequence length="945" mass="104928">MTKWSTSLLAVLLFFLLFSKLVSLKANAFNANNASGSTQCIEFERTALIKLKEGLIDPSMKLFSWVGDDCCSWKGISCNKQTSNVEMLDLKNNGDVYGSSCLGGEISSSLLDLKHLSYLDLSMNNFSKIPIPTFFGSLKKLNYLNLSQASFSGMVPPHLGNLSNLHYLDLSAYLNPGSNWVSELSWLSGLTSLKYLNLEGVNLSEATTWLQAVNTIPSLSELHLADSELHKFPPFVPNLNLTSLLVLDLSFNKFNSTLPQWLFNISTLVNIDLSANFFGVPIGHFKFGNHCNLQILDLSVNKISGEVSDLIEGLSRCNNSSLKELRLRNNELSGQLPNSLGRLKHLRSLVLKGNLISGPVPKTVENLSVLKELDLSYNKMNGSIPDGLGKLMELTHLRLDENSWEGALSQHLLEGLKKLEDFSVSSSFKTFVFDVKHDNWIPLFSLKSIIISDCSLGPKFPLWLRAQRELSFISLTNVSISDTMPDWLWKLSPQLDWLDLSHNQVNGLLPNTLQFRAFALVDLSFNRLTGQFPLWHNLSILHLGNNSLSGPIPEKINTVMPHLRVLDLFENFLSGNISSSIVEMKNLESIDLSNNLFSGEIPRNWTNMQQIGVIDLSNNNLVGKFPSSICSLPYLYSLKLSTNRLHGKIFSSLVSCTSLQTLDIGDNKFSGEIPNSIGESHSSLLELRIRGNMFSGNIPKQLCHLPYLHILDLAHNNLSGPLPPCLGNLIRLSTFTPYDRLPPSARATHANQMELVVKGRNMKIINILSIVNIIDFSSNKLWGEIPDELTNLSSLGALNLSRNELTGKIPENIGRLQQLEALDLSWNHLSGPIPPSMASITALDYLNLSHNNLSGPIPSTNQFQTFDDPSIYVENPELCGSPLTTKCPTPNQGDVEDKDAKTNDEEEFDRLLFYISIGVGFAVGFWAVCGRLVVKSSWRHAFSNS</sequence>
<accession>A0ACC0GDY6</accession>
<gene>
    <name evidence="1" type="ORF">LOK49_LG10G00148</name>
</gene>
<proteinExistence type="predicted"/>